<keyword evidence="3" id="KW-1185">Reference proteome</keyword>
<evidence type="ECO:0000256" key="1">
    <source>
        <dbReference type="SAM" id="Phobius"/>
    </source>
</evidence>
<name>A0AAE1AL06_9GAST</name>
<protein>
    <submittedName>
        <fullName evidence="2">Uncharacterized protein</fullName>
    </submittedName>
</protein>
<accession>A0AAE1AL06</accession>
<proteinExistence type="predicted"/>
<comment type="caution">
    <text evidence="2">The sequence shown here is derived from an EMBL/GenBank/DDBJ whole genome shotgun (WGS) entry which is preliminary data.</text>
</comment>
<feature type="transmembrane region" description="Helical" evidence="1">
    <location>
        <begin position="32"/>
        <end position="52"/>
    </location>
</feature>
<organism evidence="2 3">
    <name type="scientific">Elysia crispata</name>
    <name type="common">lettuce slug</name>
    <dbReference type="NCBI Taxonomy" id="231223"/>
    <lineage>
        <taxon>Eukaryota</taxon>
        <taxon>Metazoa</taxon>
        <taxon>Spiralia</taxon>
        <taxon>Lophotrochozoa</taxon>
        <taxon>Mollusca</taxon>
        <taxon>Gastropoda</taxon>
        <taxon>Heterobranchia</taxon>
        <taxon>Euthyneura</taxon>
        <taxon>Panpulmonata</taxon>
        <taxon>Sacoglossa</taxon>
        <taxon>Placobranchoidea</taxon>
        <taxon>Plakobranchidae</taxon>
        <taxon>Elysia</taxon>
    </lineage>
</organism>
<keyword evidence="1" id="KW-0812">Transmembrane</keyword>
<keyword evidence="1" id="KW-1133">Transmembrane helix</keyword>
<sequence>MRPSPSSTCSFLLSSLFPIRYRRTKYSALGSLYTLPLLLFPADGFFVFIDYIRLARPSSATSTGFGPLGQCLMVAASLDPQLALLSQVHRIQRDLCVRVWGGWPLRLRYCWLISSFAHLKHAV</sequence>
<gene>
    <name evidence="2" type="ORF">RRG08_036123</name>
</gene>
<evidence type="ECO:0000313" key="2">
    <source>
        <dbReference type="EMBL" id="KAK3789830.1"/>
    </source>
</evidence>
<dbReference type="AlphaFoldDB" id="A0AAE1AL06"/>
<reference evidence="2" key="1">
    <citation type="journal article" date="2023" name="G3 (Bethesda)">
        <title>A reference genome for the long-term kleptoplast-retaining sea slug Elysia crispata morphotype clarki.</title>
        <authorList>
            <person name="Eastman K.E."/>
            <person name="Pendleton A.L."/>
            <person name="Shaikh M.A."/>
            <person name="Suttiyut T."/>
            <person name="Ogas R."/>
            <person name="Tomko P."/>
            <person name="Gavelis G."/>
            <person name="Widhalm J.R."/>
            <person name="Wisecaver J.H."/>
        </authorList>
    </citation>
    <scope>NUCLEOTIDE SEQUENCE</scope>
    <source>
        <strain evidence="2">ECLA1</strain>
    </source>
</reference>
<dbReference type="Proteomes" id="UP001283361">
    <property type="component" value="Unassembled WGS sequence"/>
</dbReference>
<dbReference type="EMBL" id="JAWDGP010001628">
    <property type="protein sequence ID" value="KAK3789830.1"/>
    <property type="molecule type" value="Genomic_DNA"/>
</dbReference>
<keyword evidence="1" id="KW-0472">Membrane</keyword>
<evidence type="ECO:0000313" key="3">
    <source>
        <dbReference type="Proteomes" id="UP001283361"/>
    </source>
</evidence>